<evidence type="ECO:0008006" key="3">
    <source>
        <dbReference type="Google" id="ProtNLM"/>
    </source>
</evidence>
<dbReference type="EMBL" id="JAOTPV010000037">
    <property type="protein sequence ID" value="KAJ4468157.1"/>
    <property type="molecule type" value="Genomic_DNA"/>
</dbReference>
<dbReference type="GO" id="GO:0020037">
    <property type="term" value="F:heme binding"/>
    <property type="evidence" value="ECO:0007669"/>
    <property type="project" value="InterPro"/>
</dbReference>
<name>A0A9W8ZWA8_9AGAR</name>
<keyword evidence="2" id="KW-1185">Reference proteome</keyword>
<feature type="non-terminal residue" evidence="1">
    <location>
        <position position="87"/>
    </location>
</feature>
<accession>A0A9W8ZWA8</accession>
<dbReference type="OrthoDB" id="1470350at2759"/>
<dbReference type="GO" id="GO:0004497">
    <property type="term" value="F:monooxygenase activity"/>
    <property type="evidence" value="ECO:0007669"/>
    <property type="project" value="InterPro"/>
</dbReference>
<gene>
    <name evidence="1" type="ORF">J3R30DRAFT_3305639</name>
</gene>
<dbReference type="AlphaFoldDB" id="A0A9W8ZWA8"/>
<proteinExistence type="predicted"/>
<evidence type="ECO:0000313" key="1">
    <source>
        <dbReference type="EMBL" id="KAJ4468157.1"/>
    </source>
</evidence>
<dbReference type="InterPro" id="IPR036396">
    <property type="entry name" value="Cyt_P450_sf"/>
</dbReference>
<evidence type="ECO:0000313" key="2">
    <source>
        <dbReference type="Proteomes" id="UP001150266"/>
    </source>
</evidence>
<dbReference type="GO" id="GO:0016705">
    <property type="term" value="F:oxidoreductase activity, acting on paired donors, with incorporation or reduction of molecular oxygen"/>
    <property type="evidence" value="ECO:0007669"/>
    <property type="project" value="InterPro"/>
</dbReference>
<comment type="caution">
    <text evidence="1">The sequence shown here is derived from an EMBL/GenBank/DDBJ whole genome shotgun (WGS) entry which is preliminary data.</text>
</comment>
<dbReference type="Proteomes" id="UP001150266">
    <property type="component" value="Unassembled WGS sequence"/>
</dbReference>
<sequence>LFYVQDNRHRTQRRILDNLSKNPAFNPGQLRGFSSTFFVEKAGELRDLWVSQIELVAENVAQVDALPWLNRMILDVIGGIDFRPSPV</sequence>
<protein>
    <recommendedName>
        <fullName evidence="3">Cytochrome P450</fullName>
    </recommendedName>
</protein>
<dbReference type="GO" id="GO:0005506">
    <property type="term" value="F:iron ion binding"/>
    <property type="evidence" value="ECO:0007669"/>
    <property type="project" value="InterPro"/>
</dbReference>
<organism evidence="1 2">
    <name type="scientific">Lentinula aciculospora</name>
    <dbReference type="NCBI Taxonomy" id="153920"/>
    <lineage>
        <taxon>Eukaryota</taxon>
        <taxon>Fungi</taxon>
        <taxon>Dikarya</taxon>
        <taxon>Basidiomycota</taxon>
        <taxon>Agaricomycotina</taxon>
        <taxon>Agaricomycetes</taxon>
        <taxon>Agaricomycetidae</taxon>
        <taxon>Agaricales</taxon>
        <taxon>Marasmiineae</taxon>
        <taxon>Omphalotaceae</taxon>
        <taxon>Lentinula</taxon>
    </lineage>
</organism>
<reference evidence="1" key="1">
    <citation type="submission" date="2022-08" db="EMBL/GenBank/DDBJ databases">
        <title>A Global Phylogenomic Analysis of the Shiitake Genus Lentinula.</title>
        <authorList>
            <consortium name="DOE Joint Genome Institute"/>
            <person name="Sierra-Patev S."/>
            <person name="Min B."/>
            <person name="Naranjo-Ortiz M."/>
            <person name="Looney B."/>
            <person name="Konkel Z."/>
            <person name="Slot J.C."/>
            <person name="Sakamoto Y."/>
            <person name="Steenwyk J.L."/>
            <person name="Rokas A."/>
            <person name="Carro J."/>
            <person name="Camarero S."/>
            <person name="Ferreira P."/>
            <person name="Molpeceres G."/>
            <person name="Ruiz-Duenas F.J."/>
            <person name="Serrano A."/>
            <person name="Henrissat B."/>
            <person name="Drula E."/>
            <person name="Hughes K.W."/>
            <person name="Mata J.L."/>
            <person name="Ishikawa N.K."/>
            <person name="Vargas-Isla R."/>
            <person name="Ushijima S."/>
            <person name="Smith C.A."/>
            <person name="Ahrendt S."/>
            <person name="Andreopoulos W."/>
            <person name="He G."/>
            <person name="Labutti K."/>
            <person name="Lipzen A."/>
            <person name="Ng V."/>
            <person name="Riley R."/>
            <person name="Sandor L."/>
            <person name="Barry K."/>
            <person name="Martinez A.T."/>
            <person name="Xiao Y."/>
            <person name="Gibbons J.G."/>
            <person name="Terashima K."/>
            <person name="Grigoriev I.V."/>
            <person name="Hibbett D.S."/>
        </authorList>
    </citation>
    <scope>NUCLEOTIDE SEQUENCE</scope>
    <source>
        <strain evidence="1">JLM2183</strain>
    </source>
</reference>
<dbReference type="Gene3D" id="1.10.630.10">
    <property type="entry name" value="Cytochrome P450"/>
    <property type="match status" value="1"/>
</dbReference>